<dbReference type="Proteomes" id="UP001151760">
    <property type="component" value="Unassembled WGS sequence"/>
</dbReference>
<comment type="caution">
    <text evidence="2">The sequence shown here is derived from an EMBL/GenBank/DDBJ whole genome shotgun (WGS) entry which is preliminary data.</text>
</comment>
<feature type="region of interest" description="Disordered" evidence="1">
    <location>
        <begin position="1"/>
        <end position="34"/>
    </location>
</feature>
<evidence type="ECO:0000313" key="3">
    <source>
        <dbReference type="Proteomes" id="UP001151760"/>
    </source>
</evidence>
<keyword evidence="3" id="KW-1185">Reference proteome</keyword>
<organism evidence="2 3">
    <name type="scientific">Tanacetum coccineum</name>
    <dbReference type="NCBI Taxonomy" id="301880"/>
    <lineage>
        <taxon>Eukaryota</taxon>
        <taxon>Viridiplantae</taxon>
        <taxon>Streptophyta</taxon>
        <taxon>Embryophyta</taxon>
        <taxon>Tracheophyta</taxon>
        <taxon>Spermatophyta</taxon>
        <taxon>Magnoliopsida</taxon>
        <taxon>eudicotyledons</taxon>
        <taxon>Gunneridae</taxon>
        <taxon>Pentapetalae</taxon>
        <taxon>asterids</taxon>
        <taxon>campanulids</taxon>
        <taxon>Asterales</taxon>
        <taxon>Asteraceae</taxon>
        <taxon>Asteroideae</taxon>
        <taxon>Anthemideae</taxon>
        <taxon>Anthemidinae</taxon>
        <taxon>Tanacetum</taxon>
    </lineage>
</organism>
<evidence type="ECO:0000313" key="2">
    <source>
        <dbReference type="EMBL" id="GJT25702.1"/>
    </source>
</evidence>
<reference evidence="2" key="2">
    <citation type="submission" date="2022-01" db="EMBL/GenBank/DDBJ databases">
        <authorList>
            <person name="Yamashiro T."/>
            <person name="Shiraishi A."/>
            <person name="Satake H."/>
            <person name="Nakayama K."/>
        </authorList>
    </citation>
    <scope>NUCLEOTIDE SEQUENCE</scope>
</reference>
<feature type="compositionally biased region" description="Polar residues" evidence="1">
    <location>
        <begin position="25"/>
        <end position="34"/>
    </location>
</feature>
<feature type="compositionally biased region" description="Basic and acidic residues" evidence="1">
    <location>
        <begin position="130"/>
        <end position="139"/>
    </location>
</feature>
<proteinExistence type="predicted"/>
<sequence length="209" mass="24193">MSGPSELNPTPLTSAVRNTMGKGNEQISKKSNGPASDAALREYYDKHYHQLFTTIAEKVHQEKVHQEKLKEVKSRLNFKEYTRNPRVQEVSQHSKSRTPKVRGEHQRRRRLGRSRSVSGSPERTSVFFRIGRDRSESPKHRPKGKGRRNSRVFNSLGDKGKSMFAHSKSRYQSYRSGRTESIPRKCHNERSYSRRTEILSESEDSVRGH</sequence>
<protein>
    <submittedName>
        <fullName evidence="2">Uncharacterized protein</fullName>
    </submittedName>
</protein>
<feature type="compositionally biased region" description="Basic and acidic residues" evidence="1">
    <location>
        <begin position="63"/>
        <end position="83"/>
    </location>
</feature>
<feature type="compositionally biased region" description="Basic and acidic residues" evidence="1">
    <location>
        <begin position="177"/>
        <end position="209"/>
    </location>
</feature>
<gene>
    <name evidence="2" type="ORF">Tco_0895639</name>
</gene>
<feature type="compositionally biased region" description="Basic residues" evidence="1">
    <location>
        <begin position="94"/>
        <end position="113"/>
    </location>
</feature>
<evidence type="ECO:0000256" key="1">
    <source>
        <dbReference type="SAM" id="MobiDB-lite"/>
    </source>
</evidence>
<reference evidence="2" key="1">
    <citation type="journal article" date="2022" name="Int. J. Mol. Sci.">
        <title>Draft Genome of Tanacetum Coccineum: Genomic Comparison of Closely Related Tanacetum-Family Plants.</title>
        <authorList>
            <person name="Yamashiro T."/>
            <person name="Shiraishi A."/>
            <person name="Nakayama K."/>
            <person name="Satake H."/>
        </authorList>
    </citation>
    <scope>NUCLEOTIDE SEQUENCE</scope>
</reference>
<feature type="compositionally biased region" description="Basic residues" evidence="1">
    <location>
        <begin position="140"/>
        <end position="150"/>
    </location>
</feature>
<dbReference type="EMBL" id="BQNB010014233">
    <property type="protein sequence ID" value="GJT25702.1"/>
    <property type="molecule type" value="Genomic_DNA"/>
</dbReference>
<feature type="region of interest" description="Disordered" evidence="1">
    <location>
        <begin position="63"/>
        <end position="209"/>
    </location>
</feature>
<feature type="compositionally biased region" description="Polar residues" evidence="1">
    <location>
        <begin position="1"/>
        <end position="17"/>
    </location>
</feature>
<accession>A0ABQ5CGN8</accession>
<name>A0ABQ5CGN8_9ASTR</name>